<dbReference type="OrthoDB" id="5945798at2759"/>
<dbReference type="PROSITE" id="PS00062">
    <property type="entry name" value="ALDOKETO_REDUCTASE_2"/>
    <property type="match status" value="1"/>
</dbReference>
<dbReference type="SUPFAM" id="SSF51430">
    <property type="entry name" value="NAD(P)-linked oxidoreductase"/>
    <property type="match status" value="1"/>
</dbReference>
<dbReference type="Pfam" id="PF00248">
    <property type="entry name" value="Aldo_ket_red"/>
    <property type="match status" value="1"/>
</dbReference>
<comment type="similarity">
    <text evidence="1">Belongs to the aldo/keto reductase family.</text>
</comment>
<dbReference type="AlphaFoldDB" id="A0A9P6CAU0"/>
<organism evidence="8 9">
    <name type="scientific">Collybia nuda</name>
    <dbReference type="NCBI Taxonomy" id="64659"/>
    <lineage>
        <taxon>Eukaryota</taxon>
        <taxon>Fungi</taxon>
        <taxon>Dikarya</taxon>
        <taxon>Basidiomycota</taxon>
        <taxon>Agaricomycotina</taxon>
        <taxon>Agaricomycetes</taxon>
        <taxon>Agaricomycetidae</taxon>
        <taxon>Agaricales</taxon>
        <taxon>Tricholomatineae</taxon>
        <taxon>Clitocybaceae</taxon>
        <taxon>Collybia</taxon>
    </lineage>
</organism>
<evidence type="ECO:0000313" key="8">
    <source>
        <dbReference type="EMBL" id="KAF9458796.1"/>
    </source>
</evidence>
<dbReference type="InterPro" id="IPR020471">
    <property type="entry name" value="AKR"/>
</dbReference>
<dbReference type="Gene3D" id="3.20.20.100">
    <property type="entry name" value="NADP-dependent oxidoreductase domain"/>
    <property type="match status" value="1"/>
</dbReference>
<dbReference type="EMBL" id="MU150330">
    <property type="protein sequence ID" value="KAF9458796.1"/>
    <property type="molecule type" value="Genomic_DNA"/>
</dbReference>
<comment type="caution">
    <text evidence="8">The sequence shown here is derived from an EMBL/GenBank/DDBJ whole genome shotgun (WGS) entry which is preliminary data.</text>
</comment>
<sequence length="314" mass="34703">MTSIVPTFKLSTGAVIPAIGVGCWMGVVGESQRVVDMVKSALRIGYRHIDTASNYGNEESVGQAIRESMIPREEIFLTTKLTGEDHGHVEEALNCSMRKLGVQYVDLFLVHWPQALLDNGEALPPDQSPTIQETWRDMEKLFNSGKARAIGVSNFSIKTLTKLLEHASVVPMVNQVETHPCLPQVKLIEYCHANKILVTAYSPIGKHKYATDPAIMEIARSKRVTEAQILLSWAVARGTAAIPKSEKIEHLERNITLVQLTPEDKHALNMLHEKPGMHRSVCGFHSPALGGSCFGWTYDLLGWDMIEGGIVPTK</sequence>
<evidence type="ECO:0000256" key="2">
    <source>
        <dbReference type="ARBA" id="ARBA00022857"/>
    </source>
</evidence>
<evidence type="ECO:0000259" key="7">
    <source>
        <dbReference type="Pfam" id="PF00248"/>
    </source>
</evidence>
<feature type="binding site" evidence="5">
    <location>
        <position position="111"/>
    </location>
    <ligand>
        <name>substrate</name>
    </ligand>
</feature>
<dbReference type="InterPro" id="IPR036812">
    <property type="entry name" value="NAD(P)_OxRdtase_dom_sf"/>
</dbReference>
<keyword evidence="2" id="KW-0521">NADP</keyword>
<reference evidence="8" key="1">
    <citation type="submission" date="2020-11" db="EMBL/GenBank/DDBJ databases">
        <authorList>
            <consortium name="DOE Joint Genome Institute"/>
            <person name="Ahrendt S."/>
            <person name="Riley R."/>
            <person name="Andreopoulos W."/>
            <person name="Labutti K."/>
            <person name="Pangilinan J."/>
            <person name="Ruiz-Duenas F.J."/>
            <person name="Barrasa J.M."/>
            <person name="Sanchez-Garcia M."/>
            <person name="Camarero S."/>
            <person name="Miyauchi S."/>
            <person name="Serrano A."/>
            <person name="Linde D."/>
            <person name="Babiker R."/>
            <person name="Drula E."/>
            <person name="Ayuso-Fernandez I."/>
            <person name="Pacheco R."/>
            <person name="Padilla G."/>
            <person name="Ferreira P."/>
            <person name="Barriuso J."/>
            <person name="Kellner H."/>
            <person name="Castanera R."/>
            <person name="Alfaro M."/>
            <person name="Ramirez L."/>
            <person name="Pisabarro A.G."/>
            <person name="Kuo A."/>
            <person name="Tritt A."/>
            <person name="Lipzen A."/>
            <person name="He G."/>
            <person name="Yan M."/>
            <person name="Ng V."/>
            <person name="Cullen D."/>
            <person name="Martin F."/>
            <person name="Rosso M.-N."/>
            <person name="Henrissat B."/>
            <person name="Hibbett D."/>
            <person name="Martinez A.T."/>
            <person name="Grigoriev I.V."/>
        </authorList>
    </citation>
    <scope>NUCLEOTIDE SEQUENCE</scope>
    <source>
        <strain evidence="8">CBS 247.69</strain>
    </source>
</reference>
<dbReference type="PIRSF" id="PIRSF000097">
    <property type="entry name" value="AKR"/>
    <property type="match status" value="1"/>
</dbReference>
<dbReference type="PROSITE" id="PS00798">
    <property type="entry name" value="ALDOKETO_REDUCTASE_1"/>
    <property type="match status" value="1"/>
</dbReference>
<feature type="domain" description="NADP-dependent oxidoreductase" evidence="7">
    <location>
        <begin position="30"/>
        <end position="266"/>
    </location>
</feature>
<name>A0A9P6CAU0_9AGAR</name>
<keyword evidence="9" id="KW-1185">Reference proteome</keyword>
<dbReference type="CDD" id="cd19071">
    <property type="entry name" value="AKR_AKR1-5-like"/>
    <property type="match status" value="1"/>
</dbReference>
<dbReference type="FunFam" id="3.20.20.100:FF:000002">
    <property type="entry name" value="2,5-diketo-D-gluconic acid reductase A"/>
    <property type="match status" value="1"/>
</dbReference>
<dbReference type="PANTHER" id="PTHR43827:SF3">
    <property type="entry name" value="NADP-DEPENDENT OXIDOREDUCTASE DOMAIN-CONTAINING PROTEIN"/>
    <property type="match status" value="1"/>
</dbReference>
<evidence type="ECO:0000313" key="9">
    <source>
        <dbReference type="Proteomes" id="UP000807353"/>
    </source>
</evidence>
<evidence type="ECO:0000256" key="6">
    <source>
        <dbReference type="PIRSR" id="PIRSR000097-3"/>
    </source>
</evidence>
<keyword evidence="3" id="KW-0560">Oxidoreductase</keyword>
<feature type="active site" description="Proton donor" evidence="4">
    <location>
        <position position="55"/>
    </location>
</feature>
<dbReference type="PANTHER" id="PTHR43827">
    <property type="entry name" value="2,5-DIKETO-D-GLUCONIC ACID REDUCTASE"/>
    <property type="match status" value="1"/>
</dbReference>
<evidence type="ECO:0000256" key="5">
    <source>
        <dbReference type="PIRSR" id="PIRSR000097-2"/>
    </source>
</evidence>
<feature type="site" description="Lowers pKa of active site Tyr" evidence="6">
    <location>
        <position position="80"/>
    </location>
</feature>
<proteinExistence type="inferred from homology"/>
<protein>
    <submittedName>
        <fullName evidence="8">Aldo/keto reductase</fullName>
    </submittedName>
</protein>
<gene>
    <name evidence="8" type="ORF">BDZ94DRAFT_1312908</name>
</gene>
<dbReference type="Proteomes" id="UP000807353">
    <property type="component" value="Unassembled WGS sequence"/>
</dbReference>
<dbReference type="InterPro" id="IPR018170">
    <property type="entry name" value="Aldo/ket_reductase_CS"/>
</dbReference>
<dbReference type="InterPro" id="IPR023210">
    <property type="entry name" value="NADP_OxRdtase_dom"/>
</dbReference>
<evidence type="ECO:0000256" key="3">
    <source>
        <dbReference type="ARBA" id="ARBA00023002"/>
    </source>
</evidence>
<accession>A0A9P6CAU0</accession>
<evidence type="ECO:0000256" key="4">
    <source>
        <dbReference type="PIRSR" id="PIRSR000097-1"/>
    </source>
</evidence>
<evidence type="ECO:0000256" key="1">
    <source>
        <dbReference type="ARBA" id="ARBA00007905"/>
    </source>
</evidence>
<dbReference type="PRINTS" id="PR00069">
    <property type="entry name" value="ALDKETRDTASE"/>
</dbReference>
<dbReference type="GO" id="GO:0016616">
    <property type="term" value="F:oxidoreductase activity, acting on the CH-OH group of donors, NAD or NADP as acceptor"/>
    <property type="evidence" value="ECO:0007669"/>
    <property type="project" value="UniProtKB-ARBA"/>
</dbReference>